<dbReference type="AlphaFoldDB" id="A0AAW1F5T9"/>
<comment type="caution">
    <text evidence="2">The sequence shown here is derived from an EMBL/GenBank/DDBJ whole genome shotgun (WGS) entry which is preliminary data.</text>
</comment>
<gene>
    <name evidence="2" type="ORF">VZT92_011496</name>
</gene>
<keyword evidence="3" id="KW-1185">Reference proteome</keyword>
<reference evidence="2 3" key="1">
    <citation type="journal article" date="2024" name="Genome Biol. Evol.">
        <title>Chromosome-level genome assembly of the viviparous eelpout Zoarces viviparus.</title>
        <authorList>
            <person name="Fuhrmann N."/>
            <person name="Brasseur M.V."/>
            <person name="Bakowski C.E."/>
            <person name="Podsiadlowski L."/>
            <person name="Prost S."/>
            <person name="Krehenwinkel H."/>
            <person name="Mayer C."/>
        </authorList>
    </citation>
    <scope>NUCLEOTIDE SEQUENCE [LARGE SCALE GENOMIC DNA]</scope>
    <source>
        <strain evidence="2">NO-MEL_2022_Ind0_liver</strain>
    </source>
</reference>
<name>A0AAW1F5T9_ZOAVI</name>
<sequence>MVSSRLVSGLLPPVISIPGPLQKWSLAGGGGEKGKESSKGLSGGAGLGAEVHRGDEEESLAESCSELTNTLITFGKHLPQKLMS</sequence>
<evidence type="ECO:0000256" key="1">
    <source>
        <dbReference type="SAM" id="MobiDB-lite"/>
    </source>
</evidence>
<accession>A0AAW1F5T9</accession>
<evidence type="ECO:0000313" key="3">
    <source>
        <dbReference type="Proteomes" id="UP001488805"/>
    </source>
</evidence>
<dbReference type="Proteomes" id="UP001488805">
    <property type="component" value="Unassembled WGS sequence"/>
</dbReference>
<organism evidence="2 3">
    <name type="scientific">Zoarces viviparus</name>
    <name type="common">Viviparous eelpout</name>
    <name type="synonym">Blennius viviparus</name>
    <dbReference type="NCBI Taxonomy" id="48416"/>
    <lineage>
        <taxon>Eukaryota</taxon>
        <taxon>Metazoa</taxon>
        <taxon>Chordata</taxon>
        <taxon>Craniata</taxon>
        <taxon>Vertebrata</taxon>
        <taxon>Euteleostomi</taxon>
        <taxon>Actinopterygii</taxon>
        <taxon>Neopterygii</taxon>
        <taxon>Teleostei</taxon>
        <taxon>Neoteleostei</taxon>
        <taxon>Acanthomorphata</taxon>
        <taxon>Eupercaria</taxon>
        <taxon>Perciformes</taxon>
        <taxon>Cottioidei</taxon>
        <taxon>Zoarcales</taxon>
        <taxon>Zoarcidae</taxon>
        <taxon>Zoarcinae</taxon>
        <taxon>Zoarces</taxon>
    </lineage>
</organism>
<feature type="region of interest" description="Disordered" evidence="1">
    <location>
        <begin position="26"/>
        <end position="49"/>
    </location>
</feature>
<protein>
    <submittedName>
        <fullName evidence="2">Uncharacterized protein</fullName>
    </submittedName>
</protein>
<proteinExistence type="predicted"/>
<dbReference type="EMBL" id="JBCEZU010000100">
    <property type="protein sequence ID" value="KAK9529951.1"/>
    <property type="molecule type" value="Genomic_DNA"/>
</dbReference>
<evidence type="ECO:0000313" key="2">
    <source>
        <dbReference type="EMBL" id="KAK9529951.1"/>
    </source>
</evidence>